<sequence>MESPCVRRGNGWSDLPLDIFYKIFELSCNGSFKRSLVPFLALSGVCTSWRSNTSRRCFQRLNIFWPLPGLEAKLCSKHKRELLHCDCIQASISALISRLQEVHTLKFHSVHKALQASKLTDSAWINMASSLRELDIGAGPVNFQVLERISSCINLESLKIGCLSVMAPESDEFAPEARGVVLSKLHTLAMGVSYTAAPRMQHKGMEKFLELCPKLEIIKLVVQGRHSAFILEVPASLRNFVLHVRADQTSKVVVVAPGIAKLEAMDMRKVVVDSAACLKRVVLWPNIMLQLGNNCSTQVELALRGLHWERYRLREIPSGVKRICLGDDFGQTFSKSGKLEFYSLFSTMFPGGSVEELELTTGVLSRVWYDEERRFSVQPSTRTIKHVFLVVAEDDIKAIAKAASNLVYSCGVQCVSMISPRDNREVWRWQRTHLPDPTSFESLLLGESTRS</sequence>
<dbReference type="HOGENOM" id="CLU_611653_0_0_1"/>
<evidence type="ECO:0000313" key="2">
    <source>
        <dbReference type="Proteomes" id="UP000001514"/>
    </source>
</evidence>
<organism evidence="2">
    <name type="scientific">Selaginella moellendorffii</name>
    <name type="common">Spikemoss</name>
    <dbReference type="NCBI Taxonomy" id="88036"/>
    <lineage>
        <taxon>Eukaryota</taxon>
        <taxon>Viridiplantae</taxon>
        <taxon>Streptophyta</taxon>
        <taxon>Embryophyta</taxon>
        <taxon>Tracheophyta</taxon>
        <taxon>Lycopodiopsida</taxon>
        <taxon>Selaginellales</taxon>
        <taxon>Selaginellaceae</taxon>
        <taxon>Selaginella</taxon>
    </lineage>
</organism>
<dbReference type="Gramene" id="EFJ28559">
    <property type="protein sequence ID" value="EFJ28559"/>
    <property type="gene ID" value="SELMODRAFT_410991"/>
</dbReference>
<dbReference type="InParanoid" id="D8RHN3"/>
<reference evidence="1 2" key="1">
    <citation type="journal article" date="2011" name="Science">
        <title>The Selaginella genome identifies genetic changes associated with the evolution of vascular plants.</title>
        <authorList>
            <person name="Banks J.A."/>
            <person name="Nishiyama T."/>
            <person name="Hasebe M."/>
            <person name="Bowman J.L."/>
            <person name="Gribskov M."/>
            <person name="dePamphilis C."/>
            <person name="Albert V.A."/>
            <person name="Aono N."/>
            <person name="Aoyama T."/>
            <person name="Ambrose B.A."/>
            <person name="Ashton N.W."/>
            <person name="Axtell M.J."/>
            <person name="Barker E."/>
            <person name="Barker M.S."/>
            <person name="Bennetzen J.L."/>
            <person name="Bonawitz N.D."/>
            <person name="Chapple C."/>
            <person name="Cheng C."/>
            <person name="Correa L.G."/>
            <person name="Dacre M."/>
            <person name="DeBarry J."/>
            <person name="Dreyer I."/>
            <person name="Elias M."/>
            <person name="Engstrom E.M."/>
            <person name="Estelle M."/>
            <person name="Feng L."/>
            <person name="Finet C."/>
            <person name="Floyd S.K."/>
            <person name="Frommer W.B."/>
            <person name="Fujita T."/>
            <person name="Gramzow L."/>
            <person name="Gutensohn M."/>
            <person name="Harholt J."/>
            <person name="Hattori M."/>
            <person name="Heyl A."/>
            <person name="Hirai T."/>
            <person name="Hiwatashi Y."/>
            <person name="Ishikawa M."/>
            <person name="Iwata M."/>
            <person name="Karol K.G."/>
            <person name="Koehler B."/>
            <person name="Kolukisaoglu U."/>
            <person name="Kubo M."/>
            <person name="Kurata T."/>
            <person name="Lalonde S."/>
            <person name="Li K."/>
            <person name="Li Y."/>
            <person name="Litt A."/>
            <person name="Lyons E."/>
            <person name="Manning G."/>
            <person name="Maruyama T."/>
            <person name="Michael T.P."/>
            <person name="Mikami K."/>
            <person name="Miyazaki S."/>
            <person name="Morinaga S."/>
            <person name="Murata T."/>
            <person name="Mueller-Roeber B."/>
            <person name="Nelson D.R."/>
            <person name="Obara M."/>
            <person name="Oguri Y."/>
            <person name="Olmstead R.G."/>
            <person name="Onodera N."/>
            <person name="Petersen B.L."/>
            <person name="Pils B."/>
            <person name="Prigge M."/>
            <person name="Rensing S.A."/>
            <person name="Riano-Pachon D.M."/>
            <person name="Roberts A.W."/>
            <person name="Sato Y."/>
            <person name="Scheller H.V."/>
            <person name="Schulz B."/>
            <person name="Schulz C."/>
            <person name="Shakirov E.V."/>
            <person name="Shibagaki N."/>
            <person name="Shinohara N."/>
            <person name="Shippen D.E."/>
            <person name="Soerensen I."/>
            <person name="Sotooka R."/>
            <person name="Sugimoto N."/>
            <person name="Sugita M."/>
            <person name="Sumikawa N."/>
            <person name="Tanurdzic M."/>
            <person name="Theissen G."/>
            <person name="Ulvskov P."/>
            <person name="Wakazuki S."/>
            <person name="Weng J.K."/>
            <person name="Willats W.W."/>
            <person name="Wipf D."/>
            <person name="Wolf P.G."/>
            <person name="Yang L."/>
            <person name="Zimmer A.D."/>
            <person name="Zhu Q."/>
            <person name="Mitros T."/>
            <person name="Hellsten U."/>
            <person name="Loque D."/>
            <person name="Otillar R."/>
            <person name="Salamov A."/>
            <person name="Schmutz J."/>
            <person name="Shapiro H."/>
            <person name="Lindquist E."/>
            <person name="Lucas S."/>
            <person name="Rokhsar D."/>
            <person name="Grigoriev I.V."/>
        </authorList>
    </citation>
    <scope>NUCLEOTIDE SEQUENCE [LARGE SCALE GENOMIC DNA]</scope>
</reference>
<dbReference type="GO" id="GO:1905761">
    <property type="term" value="F:SCF ubiquitin ligase complex binding"/>
    <property type="evidence" value="ECO:0000318"/>
    <property type="project" value="GO_Central"/>
</dbReference>
<accession>D8RHN3</accession>
<name>D8RHN3_SELML</name>
<dbReference type="KEGG" id="smo:SELMODRAFT_410991"/>
<keyword evidence="2" id="KW-1185">Reference proteome</keyword>
<gene>
    <name evidence="1" type="ORF">SELMODRAFT_410991</name>
</gene>
<protein>
    <recommendedName>
        <fullName evidence="3">F-box domain-containing protein</fullName>
    </recommendedName>
</protein>
<evidence type="ECO:0008006" key="3">
    <source>
        <dbReference type="Google" id="ProtNLM"/>
    </source>
</evidence>
<dbReference type="AlphaFoldDB" id="D8RHN3"/>
<dbReference type="Proteomes" id="UP000001514">
    <property type="component" value="Unassembled WGS sequence"/>
</dbReference>
<dbReference type="EMBL" id="GL377579">
    <property type="protein sequence ID" value="EFJ28559.1"/>
    <property type="molecule type" value="Genomic_DNA"/>
</dbReference>
<proteinExistence type="predicted"/>
<evidence type="ECO:0000313" key="1">
    <source>
        <dbReference type="EMBL" id="EFJ28559.1"/>
    </source>
</evidence>